<comment type="function">
    <text evidence="4">Catalyzes the ATP-dependent conversion of 5-aminoimidazole ribonucleotide (AIR) and HCO(3)(-) to N5-carboxyaminoimidazole ribonucleotide (N5-CAIR).</text>
</comment>
<dbReference type="EC" id="6.3.4.18" evidence="4 5"/>
<dbReference type="InterPro" id="IPR005875">
    <property type="entry name" value="PurK"/>
</dbReference>
<feature type="binding site" evidence="4">
    <location>
        <begin position="195"/>
        <end position="198"/>
    </location>
    <ligand>
        <name>ATP</name>
        <dbReference type="ChEBI" id="CHEBI:30616"/>
    </ligand>
</feature>
<sequence length="420" mass="45373">MPDNHGPKASIEGVSEQHKPTVTVFGDGQLARMMQPAAAELDIHLRLLASEPGKSATQVIPDVVLGDYHDYDVLVKAAEGADAVTFEHEHVPTEHVRALIDASYNVQPQPSALLYAQDKLLMRQKLSELGAPVPRFAAIESVEDAREFAALVDGHVCLKARRGGYDGHGVWFPSAEELEPLVEELLAADTALMAEEKVALTRELSVLVARRPSGEVKAWPVTESVQRDGICAEAFAPAPNLSPELAEHAMQVGVQVATELGVTGVLAVELFAFAAEQDAGDIIASASGAPGAHIREDIAVNELAMRPHNTGHWTQDGCVTSQFEQHLRAVLDLPLGSTKPLAPITVMANVLGAEQDPGMPMPHRVREVMERYPEAKIHLYGKNHQAGRKIGHVNVVGDDVDETRRIAHDAAHFLVHAQWA</sequence>
<evidence type="ECO:0000256" key="3">
    <source>
        <dbReference type="ARBA" id="ARBA00022840"/>
    </source>
</evidence>
<evidence type="ECO:0000313" key="7">
    <source>
        <dbReference type="EMBL" id="QPS60491.1"/>
    </source>
</evidence>
<dbReference type="SUPFAM" id="SSF52440">
    <property type="entry name" value="PreATP-grasp domain"/>
    <property type="match status" value="1"/>
</dbReference>
<gene>
    <name evidence="4 5" type="primary">purK</name>
    <name evidence="7" type="ORF">I6G51_04645</name>
</gene>
<feature type="binding site" evidence="4">
    <location>
        <position position="203"/>
    </location>
    <ligand>
        <name>ATP</name>
        <dbReference type="ChEBI" id="CHEBI:30616"/>
    </ligand>
</feature>
<protein>
    <recommendedName>
        <fullName evidence="4 5">N5-carboxyaminoimidazole ribonucleotide synthase</fullName>
        <shortName evidence="4 5">N5-CAIR synthase</shortName>
        <ecNumber evidence="4 5">6.3.4.18</ecNumber>
    </recommendedName>
    <alternativeName>
        <fullName evidence="4 5">5-(carboxyamino)imidazole ribonucleotide synthetase</fullName>
    </alternativeName>
</protein>
<evidence type="ECO:0000259" key="6">
    <source>
        <dbReference type="PROSITE" id="PS50975"/>
    </source>
</evidence>
<proteinExistence type="inferred from homology"/>
<keyword evidence="4 5" id="KW-0436">Ligase</keyword>
<feature type="binding site" evidence="4">
    <location>
        <begin position="301"/>
        <end position="302"/>
    </location>
    <ligand>
        <name>ATP</name>
        <dbReference type="ChEBI" id="CHEBI:30616"/>
    </ligand>
</feature>
<dbReference type="NCBIfam" id="TIGR01161">
    <property type="entry name" value="purK"/>
    <property type="match status" value="1"/>
</dbReference>
<name>A0A7T2XNJ3_9CORY</name>
<dbReference type="Pfam" id="PF17769">
    <property type="entry name" value="PurK_C"/>
    <property type="match status" value="1"/>
</dbReference>
<comment type="catalytic activity">
    <reaction evidence="4 5">
        <text>5-amino-1-(5-phospho-beta-D-ribosyl)imidazole + hydrogencarbonate + ATP = 5-carboxyamino-1-(5-phospho-D-ribosyl)imidazole + ADP + phosphate + 2 H(+)</text>
        <dbReference type="Rhea" id="RHEA:19317"/>
        <dbReference type="ChEBI" id="CHEBI:15378"/>
        <dbReference type="ChEBI" id="CHEBI:17544"/>
        <dbReference type="ChEBI" id="CHEBI:30616"/>
        <dbReference type="ChEBI" id="CHEBI:43474"/>
        <dbReference type="ChEBI" id="CHEBI:58730"/>
        <dbReference type="ChEBI" id="CHEBI:137981"/>
        <dbReference type="ChEBI" id="CHEBI:456216"/>
        <dbReference type="EC" id="6.3.4.18"/>
    </reaction>
</comment>
<feature type="binding site" evidence="4">
    <location>
        <position position="119"/>
    </location>
    <ligand>
        <name>ATP</name>
        <dbReference type="ChEBI" id="CHEBI:30616"/>
    </ligand>
</feature>
<dbReference type="InterPro" id="IPR011761">
    <property type="entry name" value="ATP-grasp"/>
</dbReference>
<dbReference type="InterPro" id="IPR011054">
    <property type="entry name" value="Rudment_hybrid_motif"/>
</dbReference>
<accession>A0A7T2XNJ3</accession>
<comment type="caution">
    <text evidence="4">Lacks conserved residue(s) required for the propagation of feature annotation.</text>
</comment>
<organism evidence="7 8">
    <name type="scientific">Corynebacterium minutissimum</name>
    <dbReference type="NCBI Taxonomy" id="38301"/>
    <lineage>
        <taxon>Bacteria</taxon>
        <taxon>Bacillati</taxon>
        <taxon>Actinomycetota</taxon>
        <taxon>Actinomycetes</taxon>
        <taxon>Mycobacteriales</taxon>
        <taxon>Corynebacteriaceae</taxon>
        <taxon>Corynebacterium</taxon>
    </lineage>
</organism>
<evidence type="ECO:0000256" key="2">
    <source>
        <dbReference type="ARBA" id="ARBA00022755"/>
    </source>
</evidence>
<dbReference type="NCBIfam" id="NF004680">
    <property type="entry name" value="PRK06019.1-6"/>
    <property type="match status" value="1"/>
</dbReference>
<dbReference type="InterPro" id="IPR013815">
    <property type="entry name" value="ATP_grasp_subdomain_1"/>
</dbReference>
<dbReference type="PANTHER" id="PTHR11609">
    <property type="entry name" value="PURINE BIOSYNTHESIS PROTEIN 6/7, PUR6/7"/>
    <property type="match status" value="1"/>
</dbReference>
<comment type="similarity">
    <text evidence="4 5">Belongs to the PurK/PurT family.</text>
</comment>
<evidence type="ECO:0000313" key="8">
    <source>
        <dbReference type="Proteomes" id="UP000594905"/>
    </source>
</evidence>
<keyword evidence="8" id="KW-1185">Reference proteome</keyword>
<dbReference type="PANTHER" id="PTHR11609:SF5">
    <property type="entry name" value="PHOSPHORIBOSYLAMINOIMIDAZOLE CARBOXYLASE"/>
    <property type="match status" value="1"/>
</dbReference>
<feature type="domain" description="ATP-grasp" evidence="6">
    <location>
        <begin position="123"/>
        <end position="331"/>
    </location>
</feature>
<dbReference type="GeneID" id="70783850"/>
<dbReference type="Gene3D" id="3.30.1490.20">
    <property type="entry name" value="ATP-grasp fold, A domain"/>
    <property type="match status" value="1"/>
</dbReference>
<dbReference type="Proteomes" id="UP000594905">
    <property type="component" value="Chromosome"/>
</dbReference>
<comment type="pathway">
    <text evidence="4 5">Purine metabolism; IMP biosynthesis via de novo pathway; 5-amino-1-(5-phospho-D-ribosyl)imidazole-4-carboxylate from 5-amino-1-(5-phospho-D-ribosyl)imidazole (N5-CAIR route): step 1/2.</text>
</comment>
<dbReference type="GO" id="GO:0034028">
    <property type="term" value="F:5-(carboxyamino)imidazole ribonucleotide synthase activity"/>
    <property type="evidence" value="ECO:0007669"/>
    <property type="project" value="UniProtKB-EC"/>
</dbReference>
<dbReference type="SUPFAM" id="SSF51246">
    <property type="entry name" value="Rudiment single hybrid motif"/>
    <property type="match status" value="1"/>
</dbReference>
<dbReference type="Pfam" id="PF22660">
    <property type="entry name" value="RS_preATP-grasp-like"/>
    <property type="match status" value="1"/>
</dbReference>
<dbReference type="InterPro" id="IPR054350">
    <property type="entry name" value="PurT/PurK_preATP-grasp"/>
</dbReference>
<dbReference type="SUPFAM" id="SSF56059">
    <property type="entry name" value="Glutathione synthetase ATP-binding domain-like"/>
    <property type="match status" value="1"/>
</dbReference>
<dbReference type="Pfam" id="PF02222">
    <property type="entry name" value="ATP-grasp"/>
    <property type="match status" value="1"/>
</dbReference>
<evidence type="ECO:0000256" key="1">
    <source>
        <dbReference type="ARBA" id="ARBA00022741"/>
    </source>
</evidence>
<keyword evidence="3 4" id="KW-0067">ATP-binding</keyword>
<evidence type="ECO:0000256" key="4">
    <source>
        <dbReference type="HAMAP-Rule" id="MF_01928"/>
    </source>
</evidence>
<reference evidence="7 8" key="1">
    <citation type="submission" date="2020-12" db="EMBL/GenBank/DDBJ databases">
        <title>FDA dAtabase for Regulatory Grade micrObial Sequences (FDA-ARGOS): Supporting development and validation of Infectious Disease Dx tests.</title>
        <authorList>
            <person name="Sproer C."/>
            <person name="Gronow S."/>
            <person name="Severitt S."/>
            <person name="Schroder I."/>
            <person name="Tallon L."/>
            <person name="Sadzewicz L."/>
            <person name="Zhao X."/>
            <person name="Boylan J."/>
            <person name="Ott S."/>
            <person name="Bowen H."/>
            <person name="Vavikolanu K."/>
            <person name="Mehta A."/>
            <person name="Aluvathingal J."/>
            <person name="Nadendla S."/>
            <person name="Lowell S."/>
            <person name="Myers T."/>
            <person name="Yan Y."/>
            <person name="Sichtig H."/>
        </authorList>
    </citation>
    <scope>NUCLEOTIDE SEQUENCE [LARGE SCALE GENOMIC DNA]</scope>
    <source>
        <strain evidence="7 8">FDAARGOS_894</strain>
    </source>
</reference>
<dbReference type="EMBL" id="CP065689">
    <property type="protein sequence ID" value="QPS60491.1"/>
    <property type="molecule type" value="Genomic_DNA"/>
</dbReference>
<dbReference type="Gene3D" id="3.40.50.20">
    <property type="match status" value="1"/>
</dbReference>
<keyword evidence="2 4" id="KW-0658">Purine biosynthesis</keyword>
<feature type="binding site" evidence="4">
    <location>
        <position position="159"/>
    </location>
    <ligand>
        <name>ATP</name>
        <dbReference type="ChEBI" id="CHEBI:30616"/>
    </ligand>
</feature>
<keyword evidence="1 4" id="KW-0547">Nucleotide-binding</keyword>
<dbReference type="HAMAP" id="MF_01928">
    <property type="entry name" value="PurK"/>
    <property type="match status" value="1"/>
</dbReference>
<dbReference type="PROSITE" id="PS50975">
    <property type="entry name" value="ATP_GRASP"/>
    <property type="match status" value="1"/>
</dbReference>
<dbReference type="InterPro" id="IPR016185">
    <property type="entry name" value="PreATP-grasp_dom_sf"/>
</dbReference>
<comment type="function">
    <text evidence="5">Catalyzes the ATP-dependent conversion of 5-aminoimidazole ribonucleotide (AIR) and HCO(3)- to N5-carboxyaminoimidazole ribonucleotide (N5-CAIR).</text>
</comment>
<dbReference type="Gene3D" id="3.30.470.20">
    <property type="entry name" value="ATP-grasp fold, B domain"/>
    <property type="match status" value="1"/>
</dbReference>
<dbReference type="RefSeq" id="WP_052319652.1">
    <property type="nucleotide sequence ID" value="NZ_CP065689.1"/>
</dbReference>
<evidence type="ECO:0000256" key="5">
    <source>
        <dbReference type="RuleBase" id="RU361200"/>
    </source>
</evidence>
<comment type="subunit">
    <text evidence="4 5">Homodimer.</text>
</comment>
<dbReference type="InterPro" id="IPR040686">
    <property type="entry name" value="PurK_C"/>
</dbReference>
<dbReference type="InterPro" id="IPR003135">
    <property type="entry name" value="ATP-grasp_carboxylate-amine"/>
</dbReference>